<evidence type="ECO:0000313" key="4">
    <source>
        <dbReference type="Proteomes" id="UP001595965"/>
    </source>
</evidence>
<dbReference type="RefSeq" id="WP_344226439.1">
    <property type="nucleotide sequence ID" value="NZ_BAAALH010000001.1"/>
</dbReference>
<sequence length="388" mass="39844">MSESDAPPSPAYPSRVLGLLAGGAAGDALGYTVEFSSLTQIRAEHGDSGLTHPLQVPAIRAGGTVPISDDTQMTLFVLDGLLDWIEWANEGSMADPTACVWLSCLRWYRTQTGTLPEGAPEPPTRWLEEHPEMHVRRAPGNACLSGLSSRDMGLPHQPQNPESKGCGTVMRSAPYGMVPGLEDAMVVSLARRGAVLTHGHPAAWTAAAAFSLMISRLMAGHGFDASVTAALEWLDTVPDDGGTAAAVRAAVALAGPGGSAAEAGAVPAALGEGWVAEEALAIAVYAVLVTGGAVDPARAAAPDGGLAAADPDVESLAPVDFGAALHFRVALHLAVNHDGDSDSTASLAGQLLGARYGMSIFPEAAVPAWIGEREIVAEAAERWIAATS</sequence>
<keyword evidence="2" id="KW-0378">Hydrolase</keyword>
<dbReference type="PANTHER" id="PTHR16222">
    <property type="entry name" value="ADP-RIBOSYLGLYCOHYDROLASE"/>
    <property type="match status" value="1"/>
</dbReference>
<organism evidence="3 4">
    <name type="scientific">Citricoccus alkalitolerans</name>
    <dbReference type="NCBI Taxonomy" id="246603"/>
    <lineage>
        <taxon>Bacteria</taxon>
        <taxon>Bacillati</taxon>
        <taxon>Actinomycetota</taxon>
        <taxon>Actinomycetes</taxon>
        <taxon>Micrococcales</taxon>
        <taxon>Micrococcaceae</taxon>
        <taxon>Citricoccus</taxon>
    </lineage>
</organism>
<dbReference type="Proteomes" id="UP001595965">
    <property type="component" value="Unassembled WGS sequence"/>
</dbReference>
<dbReference type="InterPro" id="IPR005502">
    <property type="entry name" value="Ribosyl_crysJ1"/>
</dbReference>
<proteinExistence type="inferred from homology"/>
<protein>
    <submittedName>
        <fullName evidence="3">ADP-ribosylglycohydrolase family protein</fullName>
    </submittedName>
</protein>
<name>A0ABV8Y0J6_9MICC</name>
<dbReference type="Gene3D" id="1.10.4080.10">
    <property type="entry name" value="ADP-ribosylation/Crystallin J1"/>
    <property type="match status" value="1"/>
</dbReference>
<gene>
    <name evidence="3" type="ORF">ACFO0K_12360</name>
</gene>
<dbReference type="Pfam" id="PF03747">
    <property type="entry name" value="ADP_ribosyl_GH"/>
    <property type="match status" value="1"/>
</dbReference>
<evidence type="ECO:0000256" key="1">
    <source>
        <dbReference type="ARBA" id="ARBA00010702"/>
    </source>
</evidence>
<comment type="similarity">
    <text evidence="1">Belongs to the ADP-ribosylglycohydrolase family.</text>
</comment>
<comment type="caution">
    <text evidence="3">The sequence shown here is derived from an EMBL/GenBank/DDBJ whole genome shotgun (WGS) entry which is preliminary data.</text>
</comment>
<dbReference type="InterPro" id="IPR050792">
    <property type="entry name" value="ADP-ribosylglycohydrolase"/>
</dbReference>
<accession>A0ABV8Y0J6</accession>
<dbReference type="EMBL" id="JBHSEN010000002">
    <property type="protein sequence ID" value="MFC4430463.1"/>
    <property type="molecule type" value="Genomic_DNA"/>
</dbReference>
<dbReference type="SUPFAM" id="SSF101478">
    <property type="entry name" value="ADP-ribosylglycohydrolase"/>
    <property type="match status" value="1"/>
</dbReference>
<keyword evidence="4" id="KW-1185">Reference proteome</keyword>
<reference evidence="4" key="1">
    <citation type="journal article" date="2019" name="Int. J. Syst. Evol. Microbiol.">
        <title>The Global Catalogue of Microorganisms (GCM) 10K type strain sequencing project: providing services to taxonomists for standard genome sequencing and annotation.</title>
        <authorList>
            <consortium name="The Broad Institute Genomics Platform"/>
            <consortium name="The Broad Institute Genome Sequencing Center for Infectious Disease"/>
            <person name="Wu L."/>
            <person name="Ma J."/>
        </authorList>
    </citation>
    <scope>NUCLEOTIDE SEQUENCE [LARGE SCALE GENOMIC DNA]</scope>
    <source>
        <strain evidence="4">CGMCC 1.12125</strain>
    </source>
</reference>
<dbReference type="PANTHER" id="PTHR16222:SF24">
    <property type="entry name" value="ADP-RIBOSYLHYDROLASE ARH3"/>
    <property type="match status" value="1"/>
</dbReference>
<evidence type="ECO:0000313" key="3">
    <source>
        <dbReference type="EMBL" id="MFC4430463.1"/>
    </source>
</evidence>
<evidence type="ECO:0000256" key="2">
    <source>
        <dbReference type="ARBA" id="ARBA00022801"/>
    </source>
</evidence>
<dbReference type="InterPro" id="IPR036705">
    <property type="entry name" value="Ribosyl_crysJ1_sf"/>
</dbReference>